<dbReference type="AlphaFoldDB" id="U2HUX5"/>
<dbReference type="SMART" id="SM00448">
    <property type="entry name" value="REC"/>
    <property type="match status" value="1"/>
</dbReference>
<dbReference type="InterPro" id="IPR007492">
    <property type="entry name" value="LytTR_DNA-bd_dom"/>
</dbReference>
<accession>U2HUX5</accession>
<evidence type="ECO:0000259" key="3">
    <source>
        <dbReference type="PROSITE" id="PS50110"/>
    </source>
</evidence>
<feature type="coiled-coil region" evidence="2">
    <location>
        <begin position="109"/>
        <end position="140"/>
    </location>
</feature>
<evidence type="ECO:0000256" key="1">
    <source>
        <dbReference type="PROSITE-ProRule" id="PRU00169"/>
    </source>
</evidence>
<evidence type="ECO:0000259" key="4">
    <source>
        <dbReference type="PROSITE" id="PS50930"/>
    </source>
</evidence>
<dbReference type="PANTHER" id="PTHR37299:SF1">
    <property type="entry name" value="STAGE 0 SPORULATION PROTEIN A HOMOLOG"/>
    <property type="match status" value="1"/>
</dbReference>
<dbReference type="Gene3D" id="2.40.50.1020">
    <property type="entry name" value="LytTr DNA-binding domain"/>
    <property type="match status" value="1"/>
</dbReference>
<dbReference type="Pfam" id="PF04397">
    <property type="entry name" value="LytTR"/>
    <property type="match status" value="1"/>
</dbReference>
<dbReference type="PROSITE" id="PS50930">
    <property type="entry name" value="HTH_LYTTR"/>
    <property type="match status" value="1"/>
</dbReference>
<evidence type="ECO:0000256" key="2">
    <source>
        <dbReference type="SAM" id="Coils"/>
    </source>
</evidence>
<dbReference type="InterPro" id="IPR046947">
    <property type="entry name" value="LytR-like"/>
</dbReference>
<dbReference type="OrthoDB" id="701296at2"/>
<dbReference type="RefSeq" id="WP_021070822.1">
    <property type="nucleotide sequence ID" value="NZ_ATDL01000015.1"/>
</dbReference>
<dbReference type="SUPFAM" id="SSF52172">
    <property type="entry name" value="CheY-like"/>
    <property type="match status" value="1"/>
</dbReference>
<keyword evidence="6" id="KW-1185">Reference proteome</keyword>
<dbReference type="PROSITE" id="PS50110">
    <property type="entry name" value="RESPONSE_REGULATORY"/>
    <property type="match status" value="1"/>
</dbReference>
<dbReference type="eggNOG" id="COG3279">
    <property type="taxonomic scope" value="Bacteria"/>
</dbReference>
<dbReference type="PANTHER" id="PTHR37299">
    <property type="entry name" value="TRANSCRIPTIONAL REGULATOR-RELATED"/>
    <property type="match status" value="1"/>
</dbReference>
<dbReference type="SMART" id="SM00850">
    <property type="entry name" value="LytTR"/>
    <property type="match status" value="1"/>
</dbReference>
<name>U2HUX5_9SPHI</name>
<reference evidence="5 6" key="1">
    <citation type="journal article" date="2013" name="Genome Announc.">
        <title>The Draft Genome Sequence of Sphingomonas paucimobilis Strain HER1398 (Proteobacteria), Host to the Giant PAU Phage, Indicates That It Is a Member of the Genus Sphingobacterium (Bacteroidetes).</title>
        <authorList>
            <person name="White R.A.III."/>
            <person name="Suttle C.A."/>
        </authorList>
    </citation>
    <scope>NUCLEOTIDE SEQUENCE [LARGE SCALE GENOMIC DNA]</scope>
    <source>
        <strain evidence="5 6">HER1398</strain>
    </source>
</reference>
<proteinExistence type="predicted"/>
<dbReference type="GO" id="GO:0003677">
    <property type="term" value="F:DNA binding"/>
    <property type="evidence" value="ECO:0007669"/>
    <property type="project" value="InterPro"/>
</dbReference>
<evidence type="ECO:0000313" key="6">
    <source>
        <dbReference type="Proteomes" id="UP000016584"/>
    </source>
</evidence>
<dbReference type="PATRIC" id="fig|1346330.5.peg.2666"/>
<sequence length="246" mass="28635">MKKISYQVLLLDDKPETLHYLLDMLHDLPFIAEPLVLSDLEEAFLYLKDNEVDILFLDMDFGRTDLDGVRFLGMINRPPLTIACSSTSGYVFDAHEVGIYKYIGKTISFKALERILKDAAEEADRKEERERRDIVKLELTDVSGREIMLQVADIYYAQVSNNVVTVYTAQEEFEFKISLREFDAQLPVDRFSRSHFSFLVALDRVKKIEGKKVHLTGVHSESLLPISQEYNKSFRHALEQYRQRWS</sequence>
<gene>
    <name evidence="5" type="ORF">M472_11135</name>
</gene>
<feature type="modified residue" description="4-aspartylphosphate" evidence="1">
    <location>
        <position position="58"/>
    </location>
</feature>
<protein>
    <recommendedName>
        <fullName evidence="7">Response regulatory domain-containing protein</fullName>
    </recommendedName>
</protein>
<evidence type="ECO:0008006" key="7">
    <source>
        <dbReference type="Google" id="ProtNLM"/>
    </source>
</evidence>
<comment type="caution">
    <text evidence="5">The sequence shown here is derived from an EMBL/GenBank/DDBJ whole genome shotgun (WGS) entry which is preliminary data.</text>
</comment>
<organism evidence="5 6">
    <name type="scientific">Sphingobacterium paucimobilis HER1398</name>
    <dbReference type="NCBI Taxonomy" id="1346330"/>
    <lineage>
        <taxon>Bacteria</taxon>
        <taxon>Pseudomonadati</taxon>
        <taxon>Bacteroidota</taxon>
        <taxon>Sphingobacteriia</taxon>
        <taxon>Sphingobacteriales</taxon>
        <taxon>Sphingobacteriaceae</taxon>
        <taxon>Sphingobacterium</taxon>
    </lineage>
</organism>
<dbReference type="STRING" id="1346330.M472_11135"/>
<dbReference type="InterPro" id="IPR011006">
    <property type="entry name" value="CheY-like_superfamily"/>
</dbReference>
<dbReference type="GO" id="GO:0000156">
    <property type="term" value="F:phosphorelay response regulator activity"/>
    <property type="evidence" value="ECO:0007669"/>
    <property type="project" value="InterPro"/>
</dbReference>
<dbReference type="Proteomes" id="UP000016584">
    <property type="component" value="Unassembled WGS sequence"/>
</dbReference>
<feature type="domain" description="Response regulatory" evidence="3">
    <location>
        <begin position="7"/>
        <end position="120"/>
    </location>
</feature>
<dbReference type="InterPro" id="IPR001789">
    <property type="entry name" value="Sig_transdc_resp-reg_receiver"/>
</dbReference>
<feature type="domain" description="HTH LytTR-type" evidence="4">
    <location>
        <begin position="137"/>
        <end position="240"/>
    </location>
</feature>
<evidence type="ECO:0000313" key="5">
    <source>
        <dbReference type="EMBL" id="ERJ59327.1"/>
    </source>
</evidence>
<keyword evidence="2" id="KW-0175">Coiled coil</keyword>
<dbReference type="Pfam" id="PF00072">
    <property type="entry name" value="Response_reg"/>
    <property type="match status" value="1"/>
</dbReference>
<keyword evidence="1" id="KW-0597">Phosphoprotein</keyword>
<dbReference type="EMBL" id="ATDL01000015">
    <property type="protein sequence ID" value="ERJ59327.1"/>
    <property type="molecule type" value="Genomic_DNA"/>
</dbReference>
<dbReference type="Gene3D" id="3.40.50.2300">
    <property type="match status" value="1"/>
</dbReference>